<proteinExistence type="predicted"/>
<evidence type="ECO:0000313" key="2">
    <source>
        <dbReference type="Proteomes" id="UP000028524"/>
    </source>
</evidence>
<organism evidence="1 2">
    <name type="scientific">Stachybotrys chlorohalonatus (strain IBT 40285)</name>
    <dbReference type="NCBI Taxonomy" id="1283841"/>
    <lineage>
        <taxon>Eukaryota</taxon>
        <taxon>Fungi</taxon>
        <taxon>Dikarya</taxon>
        <taxon>Ascomycota</taxon>
        <taxon>Pezizomycotina</taxon>
        <taxon>Sordariomycetes</taxon>
        <taxon>Hypocreomycetidae</taxon>
        <taxon>Hypocreales</taxon>
        <taxon>Stachybotryaceae</taxon>
        <taxon>Stachybotrys</taxon>
    </lineage>
</organism>
<dbReference type="InParanoid" id="A0A084QPJ5"/>
<dbReference type="EMBL" id="KL660539">
    <property type="protein sequence ID" value="KFA65880.1"/>
    <property type="molecule type" value="Genomic_DNA"/>
</dbReference>
<dbReference type="AlphaFoldDB" id="A0A084QPJ5"/>
<sequence length="181" mass="19962">MVNLTDNDGNIITSNEDHWYKIALADGSELGLGNERPSPAQNGRTQIKVVPAGRGMIFRYQRQDGDNRAHQGWPIGDKGYLRGLQVMADGTHIVKNMSLSGVPVQLNMYDDNDNWGMLAEQLPKHRVALYGYLKNNKLCGIRVAPDGSLIAHESPYAMALDCEFVKCDDRNALAAGNGFML</sequence>
<reference evidence="1 2" key="1">
    <citation type="journal article" date="2014" name="BMC Genomics">
        <title>Comparative genome sequencing reveals chemotype-specific gene clusters in the toxigenic black mold Stachybotrys.</title>
        <authorList>
            <person name="Semeiks J."/>
            <person name="Borek D."/>
            <person name="Otwinowski Z."/>
            <person name="Grishin N.V."/>
        </authorList>
    </citation>
    <scope>NUCLEOTIDE SEQUENCE [LARGE SCALE GENOMIC DNA]</scope>
    <source>
        <strain evidence="1 2">IBT 40285</strain>
    </source>
</reference>
<dbReference type="OrthoDB" id="5176693at2759"/>
<protein>
    <submittedName>
        <fullName evidence="1">Uncharacterized protein</fullName>
    </submittedName>
</protein>
<evidence type="ECO:0000313" key="1">
    <source>
        <dbReference type="EMBL" id="KFA65880.1"/>
    </source>
</evidence>
<accession>A0A084QPJ5</accession>
<dbReference type="Proteomes" id="UP000028524">
    <property type="component" value="Unassembled WGS sequence"/>
</dbReference>
<name>A0A084QPJ5_STAC4</name>
<dbReference type="HOGENOM" id="CLU_1518818_0_0_1"/>
<gene>
    <name evidence="1" type="ORF">S40285_08884</name>
</gene>
<keyword evidence="2" id="KW-1185">Reference proteome</keyword>